<comment type="similarity">
    <text evidence="3 10">Belongs to the FliL family.</text>
</comment>
<keyword evidence="11" id="KW-0282">Flagellum</keyword>
<dbReference type="PANTHER" id="PTHR35091">
    <property type="entry name" value="FLAGELLAR PROTEIN FLIL"/>
    <property type="match status" value="1"/>
</dbReference>
<evidence type="ECO:0000256" key="3">
    <source>
        <dbReference type="ARBA" id="ARBA00008281"/>
    </source>
</evidence>
<keyword evidence="9 10" id="KW-0472">Membrane</keyword>
<evidence type="ECO:0000256" key="9">
    <source>
        <dbReference type="ARBA" id="ARBA00023136"/>
    </source>
</evidence>
<gene>
    <name evidence="11" type="ORF">ACFQ03_08465</name>
</gene>
<evidence type="ECO:0000256" key="1">
    <source>
        <dbReference type="ARBA" id="ARBA00002254"/>
    </source>
</evidence>
<keyword evidence="11" id="KW-0966">Cell projection</keyword>
<keyword evidence="5 10" id="KW-0145">Chemotaxis</keyword>
<comment type="subcellular location">
    <subcellularLocation>
        <location evidence="2">Cell membrane</location>
        <topology evidence="2">Single-pass membrane protein</topology>
    </subcellularLocation>
</comment>
<accession>A0ABW3D6V9</accession>
<comment type="caution">
    <text evidence="11">The sequence shown here is derived from an EMBL/GenBank/DDBJ whole genome shotgun (WGS) entry which is preliminary data.</text>
</comment>
<keyword evidence="7 10" id="KW-0283">Flagellar rotation</keyword>
<reference evidence="12" key="1">
    <citation type="journal article" date="2019" name="Int. J. Syst. Evol. Microbiol.">
        <title>The Global Catalogue of Microorganisms (GCM) 10K type strain sequencing project: providing services to taxonomists for standard genome sequencing and annotation.</title>
        <authorList>
            <consortium name="The Broad Institute Genomics Platform"/>
            <consortium name="The Broad Institute Genome Sequencing Center for Infectious Disease"/>
            <person name="Wu L."/>
            <person name="Ma J."/>
        </authorList>
    </citation>
    <scope>NUCLEOTIDE SEQUENCE [LARGE SCALE GENOMIC DNA]</scope>
    <source>
        <strain evidence="12">CCUG 57263</strain>
    </source>
</reference>
<keyword evidence="4 10" id="KW-1003">Cell membrane</keyword>
<dbReference type="RefSeq" id="WP_379287408.1">
    <property type="nucleotide sequence ID" value="NZ_JBHTIU010000027.1"/>
</dbReference>
<dbReference type="Pfam" id="PF03748">
    <property type="entry name" value="FliL"/>
    <property type="match status" value="1"/>
</dbReference>
<evidence type="ECO:0000256" key="5">
    <source>
        <dbReference type="ARBA" id="ARBA00022500"/>
    </source>
</evidence>
<organism evidence="11 12">
    <name type="scientific">Paenibacillus residui</name>
    <dbReference type="NCBI Taxonomy" id="629724"/>
    <lineage>
        <taxon>Bacteria</taxon>
        <taxon>Bacillati</taxon>
        <taxon>Bacillota</taxon>
        <taxon>Bacilli</taxon>
        <taxon>Bacillales</taxon>
        <taxon>Paenibacillaceae</taxon>
        <taxon>Paenibacillus</taxon>
    </lineage>
</organism>
<dbReference type="Proteomes" id="UP001597120">
    <property type="component" value="Unassembled WGS sequence"/>
</dbReference>
<comment type="function">
    <text evidence="1 10">Controls the rotational direction of flagella during chemotaxis.</text>
</comment>
<evidence type="ECO:0000256" key="6">
    <source>
        <dbReference type="ARBA" id="ARBA00022692"/>
    </source>
</evidence>
<dbReference type="EMBL" id="JBHTIU010000027">
    <property type="protein sequence ID" value="MFD0869183.1"/>
    <property type="molecule type" value="Genomic_DNA"/>
</dbReference>
<keyword evidence="6 10" id="KW-0812">Transmembrane</keyword>
<evidence type="ECO:0000256" key="7">
    <source>
        <dbReference type="ARBA" id="ARBA00022779"/>
    </source>
</evidence>
<keyword evidence="12" id="KW-1185">Reference proteome</keyword>
<sequence>MLKSKVFQIVVAMLIVVTLILTASVLIWNLMEQKSSKEVKPTEAAEQVPAAQIKEMTYFLDEILTNLGESSRFVKAGFAFEMTTKKAKEEIEQLDFKVRGIINRTFAEMTPEQITGEKGQDHLSTVLMDKINPFLHDGKIKQVWITEMVLP</sequence>
<evidence type="ECO:0000256" key="2">
    <source>
        <dbReference type="ARBA" id="ARBA00004162"/>
    </source>
</evidence>
<evidence type="ECO:0000256" key="10">
    <source>
        <dbReference type="RuleBase" id="RU364125"/>
    </source>
</evidence>
<dbReference type="PANTHER" id="PTHR35091:SF2">
    <property type="entry name" value="FLAGELLAR PROTEIN FLIL"/>
    <property type="match status" value="1"/>
</dbReference>
<keyword evidence="8 10" id="KW-1133">Transmembrane helix</keyword>
<evidence type="ECO:0000256" key="4">
    <source>
        <dbReference type="ARBA" id="ARBA00022475"/>
    </source>
</evidence>
<keyword evidence="11" id="KW-0969">Cilium</keyword>
<evidence type="ECO:0000256" key="8">
    <source>
        <dbReference type="ARBA" id="ARBA00022989"/>
    </source>
</evidence>
<evidence type="ECO:0000313" key="11">
    <source>
        <dbReference type="EMBL" id="MFD0869183.1"/>
    </source>
</evidence>
<feature type="transmembrane region" description="Helical" evidence="10">
    <location>
        <begin position="6"/>
        <end position="30"/>
    </location>
</feature>
<protein>
    <recommendedName>
        <fullName evidence="10">Flagellar protein FliL</fullName>
    </recommendedName>
</protein>
<name>A0ABW3D6V9_9BACL</name>
<evidence type="ECO:0000313" key="12">
    <source>
        <dbReference type="Proteomes" id="UP001597120"/>
    </source>
</evidence>
<dbReference type="InterPro" id="IPR005503">
    <property type="entry name" value="FliL"/>
</dbReference>
<proteinExistence type="inferred from homology"/>